<name>A0A328UCV6_9FIRM</name>
<accession>A0A328UCV6</accession>
<dbReference type="RefSeq" id="WP_112332990.1">
    <property type="nucleotide sequence ID" value="NZ_JADPHD010000016.1"/>
</dbReference>
<protein>
    <submittedName>
        <fullName evidence="2">Uncharacterized protein</fullName>
    </submittedName>
</protein>
<keyword evidence="3" id="KW-1185">Reference proteome</keyword>
<feature type="region of interest" description="Disordered" evidence="1">
    <location>
        <begin position="82"/>
        <end position="106"/>
    </location>
</feature>
<dbReference type="AlphaFoldDB" id="A0A328UCV6"/>
<comment type="caution">
    <text evidence="2">The sequence shown here is derived from an EMBL/GenBank/DDBJ whole genome shotgun (WGS) entry which is preliminary data.</text>
</comment>
<evidence type="ECO:0000313" key="2">
    <source>
        <dbReference type="EMBL" id="RAQ28278.1"/>
    </source>
</evidence>
<evidence type="ECO:0000256" key="1">
    <source>
        <dbReference type="SAM" id="MobiDB-lite"/>
    </source>
</evidence>
<organism evidence="2 3">
    <name type="scientific">Hydrogeniiclostridium mannosilyticum</name>
    <dbReference type="NCBI Taxonomy" id="2764322"/>
    <lineage>
        <taxon>Bacteria</taxon>
        <taxon>Bacillati</taxon>
        <taxon>Bacillota</taxon>
        <taxon>Clostridia</taxon>
        <taxon>Eubacteriales</taxon>
        <taxon>Acutalibacteraceae</taxon>
        <taxon>Hydrogeniiclostridium</taxon>
    </lineage>
</organism>
<sequence>MDDLLKILYENREDSPFWTPASESTEVDLYSRRLQALEDLKGCLTREQLALLEQYMKANESMDELFYKKDFVSGFYMGLTYPDEQQAQRSRPNRENSKRKGARGKK</sequence>
<dbReference type="Proteomes" id="UP000249377">
    <property type="component" value="Unassembled WGS sequence"/>
</dbReference>
<proteinExistence type="predicted"/>
<dbReference type="EMBL" id="QLYR01000006">
    <property type="protein sequence ID" value="RAQ28278.1"/>
    <property type="molecule type" value="Genomic_DNA"/>
</dbReference>
<evidence type="ECO:0000313" key="3">
    <source>
        <dbReference type="Proteomes" id="UP000249377"/>
    </source>
</evidence>
<reference evidence="2 3" key="1">
    <citation type="submission" date="2018-06" db="EMBL/GenBank/DDBJ databases">
        <title>Noncontiguous genome sequence of Ruminococcaceae bacterium ASD2818.</title>
        <authorList>
            <person name="Chaplin A.V."/>
            <person name="Sokolova S.R."/>
            <person name="Kochetkova T.O."/>
            <person name="Goltsov A.Y."/>
            <person name="Trofimov D.Y."/>
            <person name="Efimov B.A."/>
        </authorList>
    </citation>
    <scope>NUCLEOTIDE SEQUENCE [LARGE SCALE GENOMIC DNA]</scope>
    <source>
        <strain evidence="2 3">ASD2818</strain>
    </source>
</reference>
<gene>
    <name evidence="2" type="ORF">DPQ25_09760</name>
</gene>